<dbReference type="Pfam" id="PF02631">
    <property type="entry name" value="RecX_HTH2"/>
    <property type="match status" value="1"/>
</dbReference>
<accession>A0A3S7V0D8</accession>
<keyword evidence="4" id="KW-0963">Cytoplasm</keyword>
<comment type="subcellular location">
    <subcellularLocation>
        <location evidence="1">Cytoplasm</location>
    </subcellularLocation>
</comment>
<feature type="domain" description="RecX second three-helical" evidence="6">
    <location>
        <begin position="85"/>
        <end position="123"/>
    </location>
</feature>
<reference evidence="7" key="1">
    <citation type="journal article" date="2018" name="J. Ind. Microbiol. Biotechnol.">
        <title>Genome mining reveals uncommon alkylpyrones as type III PKS products from myxobacteria.</title>
        <authorList>
            <person name="Hug J.J."/>
            <person name="Panter F."/>
            <person name="Krug D."/>
            <person name="Muller R."/>
        </authorList>
    </citation>
    <scope>NUCLEOTIDE SEQUENCE</scope>
    <source>
        <strain evidence="7">MCy10608</strain>
    </source>
</reference>
<evidence type="ECO:0000256" key="2">
    <source>
        <dbReference type="ARBA" id="ARBA00009695"/>
    </source>
</evidence>
<evidence type="ECO:0000256" key="5">
    <source>
        <dbReference type="SAM" id="MobiDB-lite"/>
    </source>
</evidence>
<evidence type="ECO:0000256" key="1">
    <source>
        <dbReference type="ARBA" id="ARBA00004496"/>
    </source>
</evidence>
<dbReference type="InterPro" id="IPR003783">
    <property type="entry name" value="Regulatory_RecX"/>
</dbReference>
<feature type="region of interest" description="Disordered" evidence="5">
    <location>
        <begin position="1"/>
        <end position="21"/>
    </location>
</feature>
<comment type="similarity">
    <text evidence="2">Belongs to the RecX family.</text>
</comment>
<dbReference type="EMBL" id="MH908923">
    <property type="protein sequence ID" value="AYM54471.1"/>
    <property type="molecule type" value="Genomic_DNA"/>
</dbReference>
<evidence type="ECO:0000256" key="3">
    <source>
        <dbReference type="ARBA" id="ARBA00018111"/>
    </source>
</evidence>
<evidence type="ECO:0000256" key="4">
    <source>
        <dbReference type="ARBA" id="ARBA00022490"/>
    </source>
</evidence>
<dbReference type="PANTHER" id="PTHR33602">
    <property type="entry name" value="REGULATORY PROTEIN RECX FAMILY PROTEIN"/>
    <property type="match status" value="1"/>
</dbReference>
<name>A0A3S7V0D8_MYXFU</name>
<evidence type="ECO:0000259" key="6">
    <source>
        <dbReference type="Pfam" id="PF02631"/>
    </source>
</evidence>
<dbReference type="GO" id="GO:0005737">
    <property type="term" value="C:cytoplasm"/>
    <property type="evidence" value="ECO:0007669"/>
    <property type="project" value="UniProtKB-SubCell"/>
</dbReference>
<protein>
    <recommendedName>
        <fullName evidence="3">Regulatory protein RecX</fullName>
    </recommendedName>
</protein>
<dbReference type="GO" id="GO:0006282">
    <property type="term" value="P:regulation of DNA repair"/>
    <property type="evidence" value="ECO:0007669"/>
    <property type="project" value="InterPro"/>
</dbReference>
<dbReference type="AlphaFoldDB" id="A0A3S7V0D8"/>
<dbReference type="InterPro" id="IPR053924">
    <property type="entry name" value="RecX_HTH_2nd"/>
</dbReference>
<sequence length="187" mass="21114">MDDDRTGQDSRPPRKQKRPRKVSARYLENVALHYLKRYASTVSQLKRVLVRRVDRSVKEHGGDRAEALGWIDALTQKLVRNNLVNDDAYAGMKAQSLRASGRSTRMIAQKLRMKGVASDLVQRKLALATAEVSDEDAARIWARKKRLGPFRKDLATREENRKRDLASLARAGFSFGVAKKIIDGALD</sequence>
<evidence type="ECO:0000313" key="7">
    <source>
        <dbReference type="EMBL" id="AYM54471.1"/>
    </source>
</evidence>
<organism evidence="7">
    <name type="scientific">Myxococcus fulvus</name>
    <dbReference type="NCBI Taxonomy" id="33"/>
    <lineage>
        <taxon>Bacteria</taxon>
        <taxon>Pseudomonadati</taxon>
        <taxon>Myxococcota</taxon>
        <taxon>Myxococcia</taxon>
        <taxon>Myxococcales</taxon>
        <taxon>Cystobacterineae</taxon>
        <taxon>Myxococcaceae</taxon>
        <taxon>Myxococcus</taxon>
    </lineage>
</organism>
<proteinExistence type="inferred from homology"/>
<dbReference type="PANTHER" id="PTHR33602:SF1">
    <property type="entry name" value="REGULATORY PROTEIN RECX FAMILY PROTEIN"/>
    <property type="match status" value="1"/>
</dbReference>
<feature type="compositionally biased region" description="Basic and acidic residues" evidence="5">
    <location>
        <begin position="1"/>
        <end position="12"/>
    </location>
</feature>